<sequence>MRSVYFIVFSAAVLLAVLFAFLSITFFESTEREENLHLAVTVFCEDGEQPRIQFEPSVREGDLMIEISNEVWGEPIKCYEIDLSGPEDTALPDTSGYAIVLREDSNISGGGCSQVGVPNDRIPLQVVNDHDVELDISLHDEAMVVFCLRLLIQDTSVRTSLSQRRLSLETSLFQHPSNSRATLPVEVGLARGFSPDELLPLPDNVYLSEYRRIYVWGEREQINRQFIDIYFSDDRLRYIQDFLFLLSASILGAIFSMVLTKLYDKSKRP</sequence>
<dbReference type="AlphaFoldDB" id="A0A058ZID8"/>
<organism evidence="2 3">
    <name type="scientific">Actibacterium atlanticum</name>
    <dbReference type="NCBI Taxonomy" id="1461693"/>
    <lineage>
        <taxon>Bacteria</taxon>
        <taxon>Pseudomonadati</taxon>
        <taxon>Pseudomonadota</taxon>
        <taxon>Alphaproteobacteria</taxon>
        <taxon>Rhodobacterales</taxon>
        <taxon>Roseobacteraceae</taxon>
        <taxon>Actibacterium</taxon>
    </lineage>
</organism>
<dbReference type="RefSeq" id="WP_035252788.1">
    <property type="nucleotide sequence ID" value="NZ_AQQY01000012.1"/>
</dbReference>
<reference evidence="2 3" key="1">
    <citation type="submission" date="2013-04" db="EMBL/GenBank/DDBJ databases">
        <title>Shimia sp. 22II-S11-Z10 Genome Sequencing.</title>
        <authorList>
            <person name="Lai Q."/>
            <person name="Li G."/>
            <person name="Shao Z."/>
        </authorList>
    </citation>
    <scope>NUCLEOTIDE SEQUENCE [LARGE SCALE GENOMIC DNA]</scope>
    <source>
        <strain evidence="3">22II-S11-Z10</strain>
    </source>
</reference>
<evidence type="ECO:0000313" key="2">
    <source>
        <dbReference type="EMBL" id="KCV80962.1"/>
    </source>
</evidence>
<protein>
    <submittedName>
        <fullName evidence="2">Uncharacterized protein</fullName>
    </submittedName>
</protein>
<comment type="caution">
    <text evidence="2">The sequence shown here is derived from an EMBL/GenBank/DDBJ whole genome shotgun (WGS) entry which is preliminary data.</text>
</comment>
<dbReference type="EMBL" id="AQQY01000012">
    <property type="protein sequence ID" value="KCV80962.1"/>
    <property type="molecule type" value="Genomic_DNA"/>
</dbReference>
<keyword evidence="1" id="KW-1133">Transmembrane helix</keyword>
<gene>
    <name evidence="2" type="ORF">ATO10_14209</name>
</gene>
<keyword evidence="3" id="KW-1185">Reference proteome</keyword>
<proteinExistence type="predicted"/>
<keyword evidence="1" id="KW-0812">Transmembrane</keyword>
<feature type="transmembrane region" description="Helical" evidence="1">
    <location>
        <begin position="242"/>
        <end position="263"/>
    </location>
</feature>
<accession>A0A058ZID8</accession>
<evidence type="ECO:0000313" key="3">
    <source>
        <dbReference type="Proteomes" id="UP000024836"/>
    </source>
</evidence>
<evidence type="ECO:0000256" key="1">
    <source>
        <dbReference type="SAM" id="Phobius"/>
    </source>
</evidence>
<dbReference type="Proteomes" id="UP000024836">
    <property type="component" value="Unassembled WGS sequence"/>
</dbReference>
<keyword evidence="1" id="KW-0472">Membrane</keyword>
<name>A0A058ZID8_9RHOB</name>
<feature type="transmembrane region" description="Helical" evidence="1">
    <location>
        <begin position="6"/>
        <end position="27"/>
    </location>
</feature>